<organism evidence="2 3">
    <name type="scientific">Colletotrichum godetiae</name>
    <dbReference type="NCBI Taxonomy" id="1209918"/>
    <lineage>
        <taxon>Eukaryota</taxon>
        <taxon>Fungi</taxon>
        <taxon>Dikarya</taxon>
        <taxon>Ascomycota</taxon>
        <taxon>Pezizomycotina</taxon>
        <taxon>Sordariomycetes</taxon>
        <taxon>Hypocreomycetidae</taxon>
        <taxon>Glomerellales</taxon>
        <taxon>Glomerellaceae</taxon>
        <taxon>Colletotrichum</taxon>
        <taxon>Colletotrichum acutatum species complex</taxon>
    </lineage>
</organism>
<proteinExistence type="predicted"/>
<feature type="compositionally biased region" description="Polar residues" evidence="1">
    <location>
        <begin position="48"/>
        <end position="61"/>
    </location>
</feature>
<feature type="region of interest" description="Disordered" evidence="1">
    <location>
        <begin position="1"/>
        <end position="101"/>
    </location>
</feature>
<feature type="compositionally biased region" description="Basic residues" evidence="1">
    <location>
        <begin position="36"/>
        <end position="46"/>
    </location>
</feature>
<dbReference type="Proteomes" id="UP001224890">
    <property type="component" value="Unassembled WGS sequence"/>
</dbReference>
<gene>
    <name evidence="2" type="ORF">BDP55DRAFT_649790</name>
</gene>
<evidence type="ECO:0000313" key="2">
    <source>
        <dbReference type="EMBL" id="KAK1690146.1"/>
    </source>
</evidence>
<reference evidence="2" key="1">
    <citation type="submission" date="2021-06" db="EMBL/GenBank/DDBJ databases">
        <title>Comparative genomics, transcriptomics and evolutionary studies reveal genomic signatures of adaptation to plant cell wall in hemibiotrophic fungi.</title>
        <authorList>
            <consortium name="DOE Joint Genome Institute"/>
            <person name="Baroncelli R."/>
            <person name="Diaz J.F."/>
            <person name="Benocci T."/>
            <person name="Peng M."/>
            <person name="Battaglia E."/>
            <person name="Haridas S."/>
            <person name="Andreopoulos W."/>
            <person name="Labutti K."/>
            <person name="Pangilinan J."/>
            <person name="Floch G.L."/>
            <person name="Makela M.R."/>
            <person name="Henrissat B."/>
            <person name="Grigoriev I.V."/>
            <person name="Crouch J.A."/>
            <person name="De Vries R.P."/>
            <person name="Sukno S.A."/>
            <person name="Thon M.R."/>
        </authorList>
    </citation>
    <scope>NUCLEOTIDE SEQUENCE</scope>
    <source>
        <strain evidence="2">CBS 193.32</strain>
    </source>
</reference>
<dbReference type="AlphaFoldDB" id="A0AAJ0F004"/>
<dbReference type="RefSeq" id="XP_060433841.1">
    <property type="nucleotide sequence ID" value="XM_060573934.1"/>
</dbReference>
<evidence type="ECO:0000313" key="3">
    <source>
        <dbReference type="Proteomes" id="UP001224890"/>
    </source>
</evidence>
<dbReference type="GeneID" id="85458460"/>
<sequence>MRNETALFVRKGKRRIANGKNTKPPRRGPVENVSKKSSKTGRKRQKSQQDLTSAKPRSSRPSGCKLESGLSSRGHCGLGPLDVVDRAESTDTGRRRRERTVPPRGRKSFFFVCFPLAPVPTSRGRYVDGCCCGFWDDFGW</sequence>
<comment type="caution">
    <text evidence="2">The sequence shown here is derived from an EMBL/GenBank/DDBJ whole genome shotgun (WGS) entry which is preliminary data.</text>
</comment>
<accession>A0AAJ0F004</accession>
<evidence type="ECO:0000256" key="1">
    <source>
        <dbReference type="SAM" id="MobiDB-lite"/>
    </source>
</evidence>
<protein>
    <submittedName>
        <fullName evidence="2">Uncharacterized protein</fullName>
    </submittedName>
</protein>
<keyword evidence="3" id="KW-1185">Reference proteome</keyword>
<dbReference type="EMBL" id="JAHMHR010000006">
    <property type="protein sequence ID" value="KAK1690146.1"/>
    <property type="molecule type" value="Genomic_DNA"/>
</dbReference>
<name>A0AAJ0F004_9PEZI</name>
<feature type="compositionally biased region" description="Basic and acidic residues" evidence="1">
    <location>
        <begin position="83"/>
        <end position="93"/>
    </location>
</feature>